<evidence type="ECO:0000313" key="2">
    <source>
        <dbReference type="EMBL" id="MBA8953007.1"/>
    </source>
</evidence>
<dbReference type="RefSeq" id="WP_182845265.1">
    <property type="nucleotide sequence ID" value="NZ_BAAALP010000036.1"/>
</dbReference>
<evidence type="ECO:0000313" key="3">
    <source>
        <dbReference type="Proteomes" id="UP000572680"/>
    </source>
</evidence>
<gene>
    <name evidence="2" type="ORF">HNR61_004657</name>
</gene>
<feature type="signal peptide" evidence="1">
    <location>
        <begin position="1"/>
        <end position="38"/>
    </location>
</feature>
<dbReference type="Proteomes" id="UP000572680">
    <property type="component" value="Unassembled WGS sequence"/>
</dbReference>
<dbReference type="AlphaFoldDB" id="A0A7W3QMW4"/>
<protein>
    <recommendedName>
        <fullName evidence="4">Secreted protein</fullName>
    </recommendedName>
</protein>
<keyword evidence="3" id="KW-1185">Reference proteome</keyword>
<dbReference type="PROSITE" id="PS51318">
    <property type="entry name" value="TAT"/>
    <property type="match status" value="1"/>
</dbReference>
<accession>A0A7W3QMW4</accession>
<evidence type="ECO:0000256" key="1">
    <source>
        <dbReference type="SAM" id="SignalP"/>
    </source>
</evidence>
<comment type="caution">
    <text evidence="2">The sequence shown here is derived from an EMBL/GenBank/DDBJ whole genome shotgun (WGS) entry which is preliminary data.</text>
</comment>
<reference evidence="2 3" key="1">
    <citation type="submission" date="2020-08" db="EMBL/GenBank/DDBJ databases">
        <title>Genomic Encyclopedia of Type Strains, Phase IV (KMG-IV): sequencing the most valuable type-strain genomes for metagenomic binning, comparative biology and taxonomic classification.</title>
        <authorList>
            <person name="Goeker M."/>
        </authorList>
    </citation>
    <scope>NUCLEOTIDE SEQUENCE [LARGE SCALE GENOMIC DNA]</scope>
    <source>
        <strain evidence="2 3">DSM 44197</strain>
    </source>
</reference>
<keyword evidence="1" id="KW-0732">Signal</keyword>
<proteinExistence type="predicted"/>
<feature type="chain" id="PRO_5030568877" description="Secreted protein" evidence="1">
    <location>
        <begin position="39"/>
        <end position="145"/>
    </location>
</feature>
<evidence type="ECO:0008006" key="4">
    <source>
        <dbReference type="Google" id="ProtNLM"/>
    </source>
</evidence>
<sequence>MSTTSTPRIRAARARRVAVATAALVAAAAFGAAAPAQARVEQGRLYVWVSDGWGGGTVTSNPAGINCHQEAWDPYADSSGNTPQQTSAGTCDANFPVGTTVTLTATPDPGSYVNVGPDPNPVTIRSGYNSSYVVFCPNDGLCSSW</sequence>
<dbReference type="InterPro" id="IPR006311">
    <property type="entry name" value="TAT_signal"/>
</dbReference>
<name>A0A7W3QMW4_ACTNM</name>
<organism evidence="2 3">
    <name type="scientific">Actinomadura namibiensis</name>
    <dbReference type="NCBI Taxonomy" id="182080"/>
    <lineage>
        <taxon>Bacteria</taxon>
        <taxon>Bacillati</taxon>
        <taxon>Actinomycetota</taxon>
        <taxon>Actinomycetes</taxon>
        <taxon>Streptosporangiales</taxon>
        <taxon>Thermomonosporaceae</taxon>
        <taxon>Actinomadura</taxon>
    </lineage>
</organism>
<dbReference type="EMBL" id="JACJIA010000006">
    <property type="protein sequence ID" value="MBA8953007.1"/>
    <property type="molecule type" value="Genomic_DNA"/>
</dbReference>